<dbReference type="InterPro" id="IPR013120">
    <property type="entry name" value="FAR_NAD-bd"/>
</dbReference>
<dbReference type="OrthoDB" id="429813at2759"/>
<comment type="function">
    <text evidence="1">Catalyzes the reduction of fatty acyl-CoA to fatty alcohols.</text>
</comment>
<name>A0A8X7Y426_POPTO</name>
<organism evidence="3 4">
    <name type="scientific">Populus tomentosa</name>
    <name type="common">Chinese white poplar</name>
    <dbReference type="NCBI Taxonomy" id="118781"/>
    <lineage>
        <taxon>Eukaryota</taxon>
        <taxon>Viridiplantae</taxon>
        <taxon>Streptophyta</taxon>
        <taxon>Embryophyta</taxon>
        <taxon>Tracheophyta</taxon>
        <taxon>Spermatophyta</taxon>
        <taxon>Magnoliopsida</taxon>
        <taxon>eudicotyledons</taxon>
        <taxon>Gunneridae</taxon>
        <taxon>Pentapetalae</taxon>
        <taxon>rosids</taxon>
        <taxon>fabids</taxon>
        <taxon>Malpighiales</taxon>
        <taxon>Salicaceae</taxon>
        <taxon>Saliceae</taxon>
        <taxon>Populus</taxon>
    </lineage>
</organism>
<feature type="domain" description="Thioester reductase (TE)" evidence="2">
    <location>
        <begin position="2"/>
        <end position="138"/>
    </location>
</feature>
<dbReference type="Pfam" id="PF07993">
    <property type="entry name" value="NAD_binding_4"/>
    <property type="match status" value="1"/>
</dbReference>
<dbReference type="Proteomes" id="UP000886885">
    <property type="component" value="Chromosome 19A"/>
</dbReference>
<keyword evidence="1" id="KW-0560">Oxidoreductase</keyword>
<accession>A0A8X7Y426</accession>
<keyword evidence="1" id="KW-0443">Lipid metabolism</keyword>
<dbReference type="PANTHER" id="PTHR11011">
    <property type="entry name" value="MALE STERILITY PROTEIN 2-RELATED"/>
    <property type="match status" value="1"/>
</dbReference>
<dbReference type="EC" id="1.2.1.84" evidence="1"/>
<gene>
    <name evidence="3" type="ORF">POTOM_058367</name>
</gene>
<dbReference type="InterPro" id="IPR026055">
    <property type="entry name" value="FAR"/>
</dbReference>
<evidence type="ECO:0000256" key="1">
    <source>
        <dbReference type="RuleBase" id="RU363097"/>
    </source>
</evidence>
<sequence length="221" mass="24752">MIVLSSAYVCGEDAGLIQEKPFPLGKAKKGTEMKDIDIEKKLVDEKLRKLHSEHAEGSAVTAMGEMLLVHYSRDTVPLVFIRPPMVTSTYQEPFPGWIEGVRTIDGVAFGYAKGKLKHFPFNPQLIVDVIPADMVINALIVAMLEYANQSTTSEIIYHVGSSLRNPFKFSNLNELFFLYFTQNPLIDKKGKPIKVGEVTAFSSMASFRIYMAIRYSLPLKV</sequence>
<proteinExistence type="inferred from homology"/>
<keyword evidence="1" id="KW-0444">Lipid biosynthesis</keyword>
<dbReference type="AlphaFoldDB" id="A0A8X7Y426"/>
<dbReference type="GO" id="GO:0035336">
    <property type="term" value="P:long-chain fatty-acyl-CoA metabolic process"/>
    <property type="evidence" value="ECO:0007669"/>
    <property type="project" value="TreeGrafter"/>
</dbReference>
<dbReference type="GO" id="GO:0102965">
    <property type="term" value="F:alcohol-forming long-chain fatty acyl-CoA reductase activity"/>
    <property type="evidence" value="ECO:0007669"/>
    <property type="project" value="UniProtKB-EC"/>
</dbReference>
<dbReference type="EMBL" id="JAAWWB010000037">
    <property type="protein sequence ID" value="KAG6738745.1"/>
    <property type="molecule type" value="Genomic_DNA"/>
</dbReference>
<comment type="similarity">
    <text evidence="1">Belongs to the fatty acyl-CoA reductase family.</text>
</comment>
<comment type="catalytic activity">
    <reaction evidence="1">
        <text>a long-chain fatty acyl-CoA + 2 NADPH + 2 H(+) = a long-chain primary fatty alcohol + 2 NADP(+) + CoA</text>
        <dbReference type="Rhea" id="RHEA:52716"/>
        <dbReference type="ChEBI" id="CHEBI:15378"/>
        <dbReference type="ChEBI" id="CHEBI:57287"/>
        <dbReference type="ChEBI" id="CHEBI:57783"/>
        <dbReference type="ChEBI" id="CHEBI:58349"/>
        <dbReference type="ChEBI" id="CHEBI:77396"/>
        <dbReference type="ChEBI" id="CHEBI:83139"/>
        <dbReference type="EC" id="1.2.1.84"/>
    </reaction>
</comment>
<keyword evidence="4" id="KW-1185">Reference proteome</keyword>
<evidence type="ECO:0000259" key="2">
    <source>
        <dbReference type="Pfam" id="PF07993"/>
    </source>
</evidence>
<comment type="caution">
    <text evidence="3">The sequence shown here is derived from an EMBL/GenBank/DDBJ whole genome shotgun (WGS) entry which is preliminary data.</text>
</comment>
<keyword evidence="1" id="KW-0521">NADP</keyword>
<reference evidence="3" key="1">
    <citation type="journal article" date="2020" name="bioRxiv">
        <title>Hybrid origin of Populus tomentosa Carr. identified through genome sequencing and phylogenomic analysis.</title>
        <authorList>
            <person name="An X."/>
            <person name="Gao K."/>
            <person name="Chen Z."/>
            <person name="Li J."/>
            <person name="Yang X."/>
            <person name="Yang X."/>
            <person name="Zhou J."/>
            <person name="Guo T."/>
            <person name="Zhao T."/>
            <person name="Huang S."/>
            <person name="Miao D."/>
            <person name="Khan W.U."/>
            <person name="Rao P."/>
            <person name="Ye M."/>
            <person name="Lei B."/>
            <person name="Liao W."/>
            <person name="Wang J."/>
            <person name="Ji L."/>
            <person name="Li Y."/>
            <person name="Guo B."/>
            <person name="Mustafa N.S."/>
            <person name="Li S."/>
            <person name="Yun Q."/>
            <person name="Keller S.R."/>
            <person name="Mao J."/>
            <person name="Zhang R."/>
            <person name="Strauss S.H."/>
        </authorList>
    </citation>
    <scope>NUCLEOTIDE SEQUENCE</scope>
    <source>
        <strain evidence="3">GM15</strain>
        <tissue evidence="3">Leaf</tissue>
    </source>
</reference>
<protein>
    <recommendedName>
        <fullName evidence="1">Fatty acyl-CoA reductase</fullName>
        <ecNumber evidence="1">1.2.1.84</ecNumber>
    </recommendedName>
</protein>
<evidence type="ECO:0000313" key="4">
    <source>
        <dbReference type="Proteomes" id="UP000886885"/>
    </source>
</evidence>
<dbReference type="GO" id="GO:0010345">
    <property type="term" value="P:suberin biosynthetic process"/>
    <property type="evidence" value="ECO:0007669"/>
    <property type="project" value="TreeGrafter"/>
</dbReference>
<dbReference type="PANTHER" id="PTHR11011:SF84">
    <property type="entry name" value="ACYL-COA REDUCTASE-LIKE PROTEIN, PUTATIVE-RELATED"/>
    <property type="match status" value="1"/>
</dbReference>
<dbReference type="GO" id="GO:0080019">
    <property type="term" value="F:alcohol-forming very long-chain fatty acyl-CoA reductase activity"/>
    <property type="evidence" value="ECO:0007669"/>
    <property type="project" value="InterPro"/>
</dbReference>
<evidence type="ECO:0000313" key="3">
    <source>
        <dbReference type="EMBL" id="KAG6738745.1"/>
    </source>
</evidence>